<comment type="subcellular location">
    <subcellularLocation>
        <location evidence="1 7">Cell membrane</location>
        <topology evidence="1 7">Multi-pass membrane protein</topology>
    </subcellularLocation>
</comment>
<keyword evidence="9" id="KW-1185">Reference proteome</keyword>
<keyword evidence="3" id="KW-1003">Cell membrane</keyword>
<name>A0A4R3MG00_9HYPH</name>
<evidence type="ECO:0000256" key="1">
    <source>
        <dbReference type="ARBA" id="ARBA00004651"/>
    </source>
</evidence>
<dbReference type="InterPro" id="IPR002771">
    <property type="entry name" value="Multi_antbiot-R_MarC"/>
</dbReference>
<dbReference type="NCBIfam" id="TIGR00427">
    <property type="entry name" value="NAAT family transporter"/>
    <property type="match status" value="1"/>
</dbReference>
<reference evidence="8 9" key="1">
    <citation type="submission" date="2019-03" db="EMBL/GenBank/DDBJ databases">
        <title>Genomic Encyclopedia of Type Strains, Phase IV (KMG-IV): sequencing the most valuable type-strain genomes for metagenomic binning, comparative biology and taxonomic classification.</title>
        <authorList>
            <person name="Goeker M."/>
        </authorList>
    </citation>
    <scope>NUCLEOTIDE SEQUENCE [LARGE SCALE GENOMIC DNA]</scope>
    <source>
        <strain evidence="8 9">DSM 19345</strain>
    </source>
</reference>
<evidence type="ECO:0000256" key="4">
    <source>
        <dbReference type="ARBA" id="ARBA00022692"/>
    </source>
</evidence>
<evidence type="ECO:0000256" key="5">
    <source>
        <dbReference type="ARBA" id="ARBA00022989"/>
    </source>
</evidence>
<keyword evidence="4 7" id="KW-0812">Transmembrane</keyword>
<dbReference type="PANTHER" id="PTHR33508:SF1">
    <property type="entry name" value="UPF0056 MEMBRANE PROTEIN YHCE"/>
    <property type="match status" value="1"/>
</dbReference>
<dbReference type="Pfam" id="PF01914">
    <property type="entry name" value="MarC"/>
    <property type="match status" value="1"/>
</dbReference>
<dbReference type="AlphaFoldDB" id="A0A4R3MG00"/>
<dbReference type="OrthoDB" id="21094at2"/>
<dbReference type="RefSeq" id="WP_132806030.1">
    <property type="nucleotide sequence ID" value="NZ_SMAK01000004.1"/>
</dbReference>
<feature type="transmembrane region" description="Helical" evidence="7">
    <location>
        <begin position="41"/>
        <end position="63"/>
    </location>
</feature>
<feature type="transmembrane region" description="Helical" evidence="7">
    <location>
        <begin position="69"/>
        <end position="91"/>
    </location>
</feature>
<dbReference type="GO" id="GO:0005886">
    <property type="term" value="C:plasma membrane"/>
    <property type="evidence" value="ECO:0007669"/>
    <property type="project" value="UniProtKB-SubCell"/>
</dbReference>
<dbReference type="EMBL" id="SMAK01000004">
    <property type="protein sequence ID" value="TCT11259.1"/>
    <property type="molecule type" value="Genomic_DNA"/>
</dbReference>
<gene>
    <name evidence="8" type="ORF">EDC22_10412</name>
</gene>
<comment type="caution">
    <text evidence="8">The sequence shown here is derived from an EMBL/GenBank/DDBJ whole genome shotgun (WGS) entry which is preliminary data.</text>
</comment>
<evidence type="ECO:0000256" key="3">
    <source>
        <dbReference type="ARBA" id="ARBA00022475"/>
    </source>
</evidence>
<organism evidence="8 9">
    <name type="scientific">Tepidamorphus gemmatus</name>
    <dbReference type="NCBI Taxonomy" id="747076"/>
    <lineage>
        <taxon>Bacteria</taxon>
        <taxon>Pseudomonadati</taxon>
        <taxon>Pseudomonadota</taxon>
        <taxon>Alphaproteobacteria</taxon>
        <taxon>Hyphomicrobiales</taxon>
        <taxon>Tepidamorphaceae</taxon>
        <taxon>Tepidamorphus</taxon>
    </lineage>
</organism>
<sequence length="210" mass="21718">MSLESLIAAFVTLFVIIDPVGIAPIFLALTGDRTPAGRRRVALRAVLIAAAVLILFALVGRWLLGAMGITLAAFRVAGGLLLFWISFEMVFERRQQRKSTTAERSVAEEAHDDVAAVPLAVPLLAGPGAITAVILLAAPAGSDAVRLALVVGVVLAVLAATLAVLLVAVPLDRIMGNTVRMVVTRLLGVVLAALAVQFVADGVLALAGTT</sequence>
<evidence type="ECO:0000256" key="2">
    <source>
        <dbReference type="ARBA" id="ARBA00009784"/>
    </source>
</evidence>
<feature type="transmembrane region" description="Helical" evidence="7">
    <location>
        <begin position="183"/>
        <end position="207"/>
    </location>
</feature>
<dbReference type="PANTHER" id="PTHR33508">
    <property type="entry name" value="UPF0056 MEMBRANE PROTEIN YHCE"/>
    <property type="match status" value="1"/>
</dbReference>
<keyword evidence="5 7" id="KW-1133">Transmembrane helix</keyword>
<accession>A0A4R3MG00</accession>
<feature type="transmembrane region" description="Helical" evidence="7">
    <location>
        <begin position="144"/>
        <end position="171"/>
    </location>
</feature>
<evidence type="ECO:0000256" key="7">
    <source>
        <dbReference type="RuleBase" id="RU362048"/>
    </source>
</evidence>
<comment type="similarity">
    <text evidence="2 7">Belongs to the UPF0056 (MarC) family.</text>
</comment>
<evidence type="ECO:0000256" key="6">
    <source>
        <dbReference type="ARBA" id="ARBA00023136"/>
    </source>
</evidence>
<feature type="transmembrane region" description="Helical" evidence="7">
    <location>
        <begin position="6"/>
        <end position="29"/>
    </location>
</feature>
<feature type="transmembrane region" description="Helical" evidence="7">
    <location>
        <begin position="114"/>
        <end position="138"/>
    </location>
</feature>
<evidence type="ECO:0000313" key="9">
    <source>
        <dbReference type="Proteomes" id="UP000295678"/>
    </source>
</evidence>
<evidence type="ECO:0000313" key="8">
    <source>
        <dbReference type="EMBL" id="TCT11259.1"/>
    </source>
</evidence>
<keyword evidence="6 7" id="KW-0472">Membrane</keyword>
<proteinExistence type="inferred from homology"/>
<dbReference type="Proteomes" id="UP000295678">
    <property type="component" value="Unassembled WGS sequence"/>
</dbReference>
<protein>
    <recommendedName>
        <fullName evidence="7">UPF0056 membrane protein</fullName>
    </recommendedName>
</protein>